<protein>
    <submittedName>
        <fullName evidence="2">5442_t:CDS:1</fullName>
    </submittedName>
</protein>
<dbReference type="OrthoDB" id="2420591at2759"/>
<name>A0A9N9A6W4_9GLOM</name>
<proteinExistence type="predicted"/>
<reference evidence="2" key="1">
    <citation type="submission" date="2021-06" db="EMBL/GenBank/DDBJ databases">
        <authorList>
            <person name="Kallberg Y."/>
            <person name="Tangrot J."/>
            <person name="Rosling A."/>
        </authorList>
    </citation>
    <scope>NUCLEOTIDE SEQUENCE</scope>
    <source>
        <strain evidence="2">BR232B</strain>
    </source>
</reference>
<accession>A0A9N9A6W4</accession>
<organism evidence="2 3">
    <name type="scientific">Paraglomus brasilianum</name>
    <dbReference type="NCBI Taxonomy" id="144538"/>
    <lineage>
        <taxon>Eukaryota</taxon>
        <taxon>Fungi</taxon>
        <taxon>Fungi incertae sedis</taxon>
        <taxon>Mucoromycota</taxon>
        <taxon>Glomeromycotina</taxon>
        <taxon>Glomeromycetes</taxon>
        <taxon>Paraglomerales</taxon>
        <taxon>Paraglomeraceae</taxon>
        <taxon>Paraglomus</taxon>
    </lineage>
</organism>
<evidence type="ECO:0000313" key="3">
    <source>
        <dbReference type="Proteomes" id="UP000789739"/>
    </source>
</evidence>
<feature type="coiled-coil region" evidence="1">
    <location>
        <begin position="35"/>
        <end position="90"/>
    </location>
</feature>
<comment type="caution">
    <text evidence="2">The sequence shown here is derived from an EMBL/GenBank/DDBJ whole genome shotgun (WGS) entry which is preliminary data.</text>
</comment>
<keyword evidence="3" id="KW-1185">Reference proteome</keyword>
<sequence>MAQPNLTNITNAFQVLANEVPNVQNLPVVATATQFQNLTAQIQNLATQLTRHTAQLQALTTQIQSLTRQQQDLTTQHQALTQSIDQLEQRTQARVANSTIRDDRTANIELLNTNAGAVPPNFPQDVNAIQNVQSAEITALLTAYGQPTNGSLTTRKRALSSISE</sequence>
<dbReference type="Pfam" id="PF07957">
    <property type="entry name" value="DUF3294"/>
    <property type="match status" value="1"/>
</dbReference>
<dbReference type="AlphaFoldDB" id="A0A9N9A6W4"/>
<evidence type="ECO:0000256" key="1">
    <source>
        <dbReference type="SAM" id="Coils"/>
    </source>
</evidence>
<dbReference type="Gene3D" id="1.10.287.1490">
    <property type="match status" value="1"/>
</dbReference>
<dbReference type="InterPro" id="IPR012917">
    <property type="entry name" value="DUF3294"/>
</dbReference>
<gene>
    <name evidence="2" type="ORF">PBRASI_LOCUS3570</name>
</gene>
<dbReference type="Proteomes" id="UP000789739">
    <property type="component" value="Unassembled WGS sequence"/>
</dbReference>
<evidence type="ECO:0000313" key="2">
    <source>
        <dbReference type="EMBL" id="CAG8519922.1"/>
    </source>
</evidence>
<keyword evidence="1" id="KW-0175">Coiled coil</keyword>
<dbReference type="SUPFAM" id="SSF90257">
    <property type="entry name" value="Myosin rod fragments"/>
    <property type="match status" value="1"/>
</dbReference>
<dbReference type="EMBL" id="CAJVPI010000327">
    <property type="protein sequence ID" value="CAG8519922.1"/>
    <property type="molecule type" value="Genomic_DNA"/>
</dbReference>